<dbReference type="AlphaFoldDB" id="A0A6J6M7Q1"/>
<sequence length="168" mass="17522">MDLSRTDRNRLTVAAVTTGLLLPLLFIAGGRSAGSTDTNTTVAPTTTFDTGLLTNNTIDAPANLEGPVAVESNAQGEIAYPAGNTSESYRGIASFKRFPESAKNGCTTNIAPLGATVTVRNLNNGLKTTCVNINIGPTSGTFDIVLHLPVFEAVAELVDAPLPVEMSW</sequence>
<reference evidence="2" key="1">
    <citation type="submission" date="2020-05" db="EMBL/GenBank/DDBJ databases">
        <authorList>
            <person name="Chiriac C."/>
            <person name="Salcher M."/>
            <person name="Ghai R."/>
            <person name="Kavagutti S V."/>
        </authorList>
    </citation>
    <scope>NUCLEOTIDE SEQUENCE</scope>
</reference>
<accession>A0A6J6M7Q1</accession>
<organism evidence="2">
    <name type="scientific">freshwater metagenome</name>
    <dbReference type="NCBI Taxonomy" id="449393"/>
    <lineage>
        <taxon>unclassified sequences</taxon>
        <taxon>metagenomes</taxon>
        <taxon>ecological metagenomes</taxon>
    </lineage>
</organism>
<dbReference type="EMBL" id="CAEZWE010000130">
    <property type="protein sequence ID" value="CAB4668543.1"/>
    <property type="molecule type" value="Genomic_DNA"/>
</dbReference>
<evidence type="ECO:0000313" key="2">
    <source>
        <dbReference type="EMBL" id="CAB4668543.1"/>
    </source>
</evidence>
<evidence type="ECO:0000313" key="1">
    <source>
        <dbReference type="EMBL" id="CAB4553171.1"/>
    </source>
</evidence>
<proteinExistence type="predicted"/>
<dbReference type="EMBL" id="CAEZTC010000024">
    <property type="protein sequence ID" value="CAB4553171.1"/>
    <property type="molecule type" value="Genomic_DNA"/>
</dbReference>
<name>A0A6J6M7Q1_9ZZZZ</name>
<gene>
    <name evidence="1" type="ORF">UFOPK1572_00315</name>
    <name evidence="2" type="ORF">UFOPK2169_01833</name>
</gene>
<protein>
    <submittedName>
        <fullName evidence="2">Unannotated protein</fullName>
    </submittedName>
</protein>